<dbReference type="Gene3D" id="3.40.50.300">
    <property type="entry name" value="P-loop containing nucleotide triphosphate hydrolases"/>
    <property type="match status" value="1"/>
</dbReference>
<feature type="domain" description="Rad50/SbcC-type AAA" evidence="2">
    <location>
        <begin position="40"/>
        <end position="274"/>
    </location>
</feature>
<dbReference type="Proteomes" id="UP000000467">
    <property type="component" value="Chromosome"/>
</dbReference>
<keyword evidence="4" id="KW-1185">Reference proteome</keyword>
<organism evidence="3 4">
    <name type="scientific">Thermacetogenium phaeum (strain ATCC BAA-254 / DSM 26808 / PB)</name>
    <dbReference type="NCBI Taxonomy" id="1089553"/>
    <lineage>
        <taxon>Bacteria</taxon>
        <taxon>Bacillati</taxon>
        <taxon>Bacillota</taxon>
        <taxon>Clostridia</taxon>
        <taxon>Thermoanaerobacterales</taxon>
        <taxon>Thermoanaerobacteraceae</taxon>
        <taxon>Thermacetogenium</taxon>
    </lineage>
</organism>
<evidence type="ECO:0000256" key="1">
    <source>
        <dbReference type="SAM" id="Coils"/>
    </source>
</evidence>
<keyword evidence="1" id="KW-0175">Coiled coil</keyword>
<gene>
    <name evidence="3" type="ordered locus">Tph_c14570</name>
</gene>
<evidence type="ECO:0000313" key="3">
    <source>
        <dbReference type="EMBL" id="AFV11666.1"/>
    </source>
</evidence>
<dbReference type="STRING" id="1089553.Tph_c14570"/>
<proteinExistence type="predicted"/>
<dbReference type="KEGG" id="tpz:Tph_c14570"/>
<protein>
    <submittedName>
        <fullName evidence="3">SMC domain-containing protein</fullName>
    </submittedName>
</protein>
<reference evidence="3 4" key="1">
    <citation type="journal article" date="2012" name="BMC Genomics">
        <title>Genome-guided analysis of physiological and morphological traits of the fermentative acetate oxidizer Thermacetogenium phaeum.</title>
        <authorList>
            <person name="Oehler D."/>
            <person name="Poehlein A."/>
            <person name="Leimbach A."/>
            <person name="Muller N."/>
            <person name="Daniel R."/>
            <person name="Gottschalk G."/>
            <person name="Schink B."/>
        </authorList>
    </citation>
    <scope>NUCLEOTIDE SEQUENCE [LARGE SCALE GENOMIC DNA]</scope>
    <source>
        <strain evidence="4">ATCC BAA-254 / DSM 26808 / PB</strain>
    </source>
</reference>
<dbReference type="OrthoDB" id="267455at2"/>
<dbReference type="InterPro" id="IPR027417">
    <property type="entry name" value="P-loop_NTPase"/>
</dbReference>
<dbReference type="HOGENOM" id="CLU_564643_0_0_9"/>
<dbReference type="RefSeq" id="WP_015050546.1">
    <property type="nucleotide sequence ID" value="NC_018870.1"/>
</dbReference>
<dbReference type="SUPFAM" id="SSF52540">
    <property type="entry name" value="P-loop containing nucleoside triphosphate hydrolases"/>
    <property type="match status" value="1"/>
</dbReference>
<dbReference type="Pfam" id="PF13476">
    <property type="entry name" value="AAA_23"/>
    <property type="match status" value="1"/>
</dbReference>
<dbReference type="eggNOG" id="COG0419">
    <property type="taxonomic scope" value="Bacteria"/>
</dbReference>
<dbReference type="GO" id="GO:0016887">
    <property type="term" value="F:ATP hydrolysis activity"/>
    <property type="evidence" value="ECO:0007669"/>
    <property type="project" value="InterPro"/>
</dbReference>
<name>K4LF55_THEPS</name>
<dbReference type="InterPro" id="IPR038729">
    <property type="entry name" value="Rad50/SbcC_AAA"/>
</dbReference>
<dbReference type="AlphaFoldDB" id="K4LF55"/>
<evidence type="ECO:0000313" key="4">
    <source>
        <dbReference type="Proteomes" id="UP000000467"/>
    </source>
</evidence>
<accession>K4LF55</accession>
<sequence>MEEVSGDNVFPIKENASDILSNAFPKNYLSQRVGEKMITKITIKNFQPHAHTEIEPAPGLTVLVGESDQGKSAVIRALRWLFLNQPRGAGFVRAGESNCRVVVEYEDGTQVGRARMGDDNVYLVSFPGQEPAVFRGFGIETLAEIRETTGVSEIDVGGEAVAPNIAGQLEAPFLLGASGPMRASLIGMMARADVFDEALKNTLADISRVRREKRENDERIAELEEEIGKFDNLPALESAVGEASALLSEIESSSQRKEFLEQTLAEVNRLRQEIRHSEKVITATETADTAENLLGRATTDIAKSNMLHTLSRQISEASRSIHEAFRTLEATSGAGEAADLLEISTQQTARLLNLISAASTVKEAARAIAGAETVITATEKADEAAGLLLKVEIGKEREKALADLSVARKEAQVERGHAEAIIEVCRGIPESASLLEGCVSALNKAAVLKPLAAQASRFKSEIREQGTVLAKAKTALDRTVEEMKKTMVALGRCPVCFNPLNEEAVEHAVESIVGC</sequence>
<feature type="coiled-coil region" evidence="1">
    <location>
        <begin position="206"/>
        <end position="280"/>
    </location>
</feature>
<dbReference type="EMBL" id="CP003732">
    <property type="protein sequence ID" value="AFV11666.1"/>
    <property type="molecule type" value="Genomic_DNA"/>
</dbReference>
<dbReference type="GO" id="GO:0006302">
    <property type="term" value="P:double-strand break repair"/>
    <property type="evidence" value="ECO:0007669"/>
    <property type="project" value="InterPro"/>
</dbReference>
<evidence type="ECO:0000259" key="2">
    <source>
        <dbReference type="Pfam" id="PF13476"/>
    </source>
</evidence>